<organism evidence="5 6">
    <name type="scientific">Ziziphus jujuba var. spinosa</name>
    <dbReference type="NCBI Taxonomy" id="714518"/>
    <lineage>
        <taxon>Eukaryota</taxon>
        <taxon>Viridiplantae</taxon>
        <taxon>Streptophyta</taxon>
        <taxon>Embryophyta</taxon>
        <taxon>Tracheophyta</taxon>
        <taxon>Spermatophyta</taxon>
        <taxon>Magnoliopsida</taxon>
        <taxon>eudicotyledons</taxon>
        <taxon>Gunneridae</taxon>
        <taxon>Pentapetalae</taxon>
        <taxon>rosids</taxon>
        <taxon>fabids</taxon>
        <taxon>Rosales</taxon>
        <taxon>Rhamnaceae</taxon>
        <taxon>Paliureae</taxon>
        <taxon>Ziziphus</taxon>
    </lineage>
</organism>
<keyword evidence="2" id="KW-0804">Transcription</keyword>
<evidence type="ECO:0000256" key="2">
    <source>
        <dbReference type="ARBA" id="ARBA00023163"/>
    </source>
</evidence>
<feature type="region of interest" description="Disordered" evidence="3">
    <location>
        <begin position="183"/>
        <end position="217"/>
    </location>
</feature>
<feature type="domain" description="NET" evidence="4">
    <location>
        <begin position="288"/>
        <end position="367"/>
    </location>
</feature>
<comment type="caution">
    <text evidence="5">The sequence shown here is derived from an EMBL/GenBank/DDBJ whole genome shotgun (WGS) entry which is preliminary data.</text>
</comment>
<reference evidence="5" key="1">
    <citation type="journal article" date="2021" name="Front. Plant Sci.">
        <title>Chromosome-Scale Genome Assembly for Chinese Sour Jujube and Insights Into Its Genome Evolution and Domestication Signature.</title>
        <authorList>
            <person name="Shen L.-Y."/>
            <person name="Luo H."/>
            <person name="Wang X.-L."/>
            <person name="Wang X.-M."/>
            <person name="Qiu X.-J."/>
            <person name="Liu H."/>
            <person name="Zhou S.-S."/>
            <person name="Jia K.-H."/>
            <person name="Nie S."/>
            <person name="Bao Y.-T."/>
            <person name="Zhang R.-G."/>
            <person name="Yun Q.-Z."/>
            <person name="Chai Y.-H."/>
            <person name="Lu J.-Y."/>
            <person name="Li Y."/>
            <person name="Zhao S.-W."/>
            <person name="Mao J.-F."/>
            <person name="Jia S.-G."/>
            <person name="Mao Y.-M."/>
        </authorList>
    </citation>
    <scope>NUCLEOTIDE SEQUENCE</scope>
    <source>
        <strain evidence="5">AT0</strain>
        <tissue evidence="5">Leaf</tissue>
    </source>
</reference>
<proteinExistence type="predicted"/>
<dbReference type="Proteomes" id="UP000813462">
    <property type="component" value="Unassembled WGS sequence"/>
</dbReference>
<dbReference type="InterPro" id="IPR027353">
    <property type="entry name" value="NET_dom"/>
</dbReference>
<evidence type="ECO:0000256" key="1">
    <source>
        <dbReference type="ARBA" id="ARBA00023015"/>
    </source>
</evidence>
<dbReference type="PROSITE" id="PS51525">
    <property type="entry name" value="NET"/>
    <property type="match status" value="1"/>
</dbReference>
<accession>A0A978VH54</accession>
<dbReference type="PANTHER" id="PTHR45926">
    <property type="entry name" value="OSJNBA0053K19.4 PROTEIN"/>
    <property type="match status" value="1"/>
</dbReference>
<evidence type="ECO:0000313" key="6">
    <source>
        <dbReference type="Proteomes" id="UP000813462"/>
    </source>
</evidence>
<dbReference type="Pfam" id="PF17035">
    <property type="entry name" value="BET"/>
    <property type="match status" value="1"/>
</dbReference>
<evidence type="ECO:0000313" key="5">
    <source>
        <dbReference type="EMBL" id="KAH7532423.1"/>
    </source>
</evidence>
<dbReference type="InterPro" id="IPR038336">
    <property type="entry name" value="NET_sf"/>
</dbReference>
<dbReference type="Gene3D" id="1.20.1270.220">
    <property type="match status" value="1"/>
</dbReference>
<sequence length="367" mass="41041">MQRGRPKISGALGFGGGGVCKVEKILMGCDLLMSFWSVEAMEVGMWAFLVMSEDSRGLAVSPGHYKVGPDYFGYYKREVVELVSQDEDFLPLASKTSEISGGTSEKVARDGKMGHSKKVTGSLFCNGIRDGLSDLKRERLKALLRQSVNVLAPEVEEMLEPVVSMCRLQSQIKSRRCLQRPTLVASEGDPGQSPYKKKAKISSSSPSNNLPALRGPTGHGLNVFQKNGFCDDTETAKCITSPEEPKVDDDLQFLLDSDSIEVKEIMEKHSNELSATLGHMEQQLEELLDIVVSKCRPMTLAEKQQLRRLIQGLPPKNLERVVEIIQRSKPENKEPCDEIHVDLEKESNATLWRLYYYVEAFERTRKV</sequence>
<gene>
    <name evidence="5" type="ORF">FEM48_Zijuj04G0018000</name>
</gene>
<keyword evidence="1" id="KW-0805">Transcription regulation</keyword>
<dbReference type="EMBL" id="JAEACU010000004">
    <property type="protein sequence ID" value="KAH7532423.1"/>
    <property type="molecule type" value="Genomic_DNA"/>
</dbReference>
<name>A0A978VH54_ZIZJJ</name>
<protein>
    <recommendedName>
        <fullName evidence="4">NET domain-containing protein</fullName>
    </recommendedName>
</protein>
<evidence type="ECO:0000256" key="3">
    <source>
        <dbReference type="SAM" id="MobiDB-lite"/>
    </source>
</evidence>
<dbReference type="AlphaFoldDB" id="A0A978VH54"/>
<evidence type="ECO:0000259" key="4">
    <source>
        <dbReference type="PROSITE" id="PS51525"/>
    </source>
</evidence>